<dbReference type="Pfam" id="PF16827">
    <property type="entry name" value="zf-HC3"/>
    <property type="match status" value="1"/>
</dbReference>
<name>A0ABT6PH41_9PSEU</name>
<dbReference type="EMBL" id="JASAOF010000001">
    <property type="protein sequence ID" value="MDI2026978.1"/>
    <property type="molecule type" value="Genomic_DNA"/>
</dbReference>
<dbReference type="InterPro" id="IPR031795">
    <property type="entry name" value="Zf-HC3"/>
</dbReference>
<comment type="caution">
    <text evidence="1">The sequence shown here is derived from an EMBL/GenBank/DDBJ whole genome shotgun (WGS) entry which is preliminary data.</text>
</comment>
<gene>
    <name evidence="1" type="ORF">QFW96_00075</name>
</gene>
<evidence type="ECO:0000313" key="2">
    <source>
        <dbReference type="Proteomes" id="UP001237595"/>
    </source>
</evidence>
<evidence type="ECO:0000313" key="1">
    <source>
        <dbReference type="EMBL" id="MDI2026978.1"/>
    </source>
</evidence>
<organism evidence="1 2">
    <name type="scientific">Saccharopolyspora ipomoeae</name>
    <dbReference type="NCBI Taxonomy" id="3042027"/>
    <lineage>
        <taxon>Bacteria</taxon>
        <taxon>Bacillati</taxon>
        <taxon>Actinomycetota</taxon>
        <taxon>Actinomycetes</taxon>
        <taxon>Pseudonocardiales</taxon>
        <taxon>Pseudonocardiaceae</taxon>
        <taxon>Saccharopolyspora</taxon>
    </lineage>
</organism>
<protein>
    <submittedName>
        <fullName evidence="1">Zinc finger protein</fullName>
    </submittedName>
</protein>
<keyword evidence="2" id="KW-1185">Reference proteome</keyword>
<dbReference type="Proteomes" id="UP001237595">
    <property type="component" value="Unassembled WGS sequence"/>
</dbReference>
<proteinExistence type="predicted"/>
<dbReference type="Gene3D" id="2.30.30.990">
    <property type="entry name" value="Malonyl-[acyl-carrier protein] O-methyltransferase, zinc-finger motif"/>
    <property type="match status" value="1"/>
</dbReference>
<accession>A0ABT6PH41</accession>
<reference evidence="1 2" key="1">
    <citation type="submission" date="2023-04" db="EMBL/GenBank/DDBJ databases">
        <title>Draft genome sequence of Saccharopolyspora sp. TS4A08 isolated from sweet potato rhizospheric soil.</title>
        <authorList>
            <person name="Suksaard P."/>
            <person name="Duangmal K."/>
        </authorList>
    </citation>
    <scope>NUCLEOTIDE SEQUENCE [LARGE SCALE GENOMIC DNA]</scope>
    <source>
        <strain evidence="1 2">TS4A08</strain>
    </source>
</reference>
<sequence>MFQPHPFHWVPAGGQRHATRTRLESGEVGTALCGESITPDRSEIAWFWATCGSCNVAAHELAGVPMPSRWAES</sequence>